<feature type="compositionally biased region" description="Basic and acidic residues" evidence="4">
    <location>
        <begin position="608"/>
        <end position="620"/>
    </location>
</feature>
<dbReference type="Gene3D" id="2.60.210.10">
    <property type="entry name" value="Apoptosis, Tumor Necrosis Factor Receptor Associated Protein 2, Chain A"/>
    <property type="match status" value="1"/>
</dbReference>
<sequence length="651" mass="73058">MSIFLSSNGSNHEKSRSKVRRGSVPVLHTALKLGGKSFSSETSGSNSGNSNSNAHITKKPSFFSKSGFGPLNYPSSTGHPGENGHLNMYMCTLRESCEYSPEETETDWDYQKELRSASAIGSTSKSGVSGGLVVGGVGVGVKQSSDSGTTLNMNNLKDMLKCSRCNCVLYPPILQCLGGHMLCKSCSEKKPACGKCDADVSEVPATFAENISQHFQIPCSFQDRGCQEMIPFKLQQDHEELCHYKPVQCPEFDCSVSKPMAEILKHFRSEHHHHFINAHGNVFNGDIRCDDGNMIMGTERRWAPTMMRLDPGEGETSISSNSINNADSNNPNSCGLLTTPSHHFFLEIIRTKHGIWHMWVWYLGEPEEASVFRCEISIRKKNRDEDSELKYSGRVHSIRIPPNRIILSGCLLTFTDFTVNHFRSMGGDHPPHVQRHQVMDYKVFVSRIKKPGASERMVTAGLSKMLRRFSIDSTTGNGGKIPIEMSSSSSSLSSVEKLDEFVIQQFQKSEKEMDGMDALLDQITDLHSKLNEVHYFGGSKEKDIAFRSRLSSVSKIQEERRHNLRKNRHEAMNNISYLNVEPKHLGLLPARFEAPALKRKKRSGVGSESKEETEFSESIKRPKRMRKNVLKIKIHFTFSPLRSLFQRRKGL</sequence>
<dbReference type="GO" id="GO:0005737">
    <property type="term" value="C:cytoplasm"/>
    <property type="evidence" value="ECO:0007669"/>
    <property type="project" value="TreeGrafter"/>
</dbReference>
<dbReference type="PANTHER" id="PTHR45877">
    <property type="entry name" value="E3 UBIQUITIN-PROTEIN LIGASE SIAH2"/>
    <property type="match status" value="1"/>
</dbReference>
<keyword evidence="6" id="KW-0012">Acyltransferase</keyword>
<dbReference type="UniPathway" id="UPA00143"/>
<dbReference type="GO" id="GO:0016567">
    <property type="term" value="P:protein ubiquitination"/>
    <property type="evidence" value="ECO:0007669"/>
    <property type="project" value="UniProtKB-UniPathway"/>
</dbReference>
<keyword evidence="1" id="KW-0479">Metal-binding</keyword>
<dbReference type="Pfam" id="PF21361">
    <property type="entry name" value="Sina_ZnF"/>
    <property type="match status" value="1"/>
</dbReference>
<keyword evidence="7" id="KW-1185">Reference proteome</keyword>
<dbReference type="GO" id="GO:0031624">
    <property type="term" value="F:ubiquitin conjugating enzyme binding"/>
    <property type="evidence" value="ECO:0007669"/>
    <property type="project" value="TreeGrafter"/>
</dbReference>
<protein>
    <submittedName>
        <fullName evidence="6">SIAH1</fullName>
        <ecNumber evidence="6">2.3.2.27</ecNumber>
    </submittedName>
</protein>
<feature type="compositionally biased region" description="Low complexity" evidence="4">
    <location>
        <begin position="34"/>
        <end position="53"/>
    </location>
</feature>
<dbReference type="SUPFAM" id="SSF49599">
    <property type="entry name" value="TRAF domain-like"/>
    <property type="match status" value="1"/>
</dbReference>
<dbReference type="EMBL" id="HG994584">
    <property type="protein sequence ID" value="CAF2943030.1"/>
    <property type="molecule type" value="Genomic_DNA"/>
</dbReference>
<feature type="region of interest" description="Disordered" evidence="4">
    <location>
        <begin position="1"/>
        <end position="56"/>
    </location>
</feature>
<feature type="region of interest" description="Disordered" evidence="4">
    <location>
        <begin position="598"/>
        <end position="620"/>
    </location>
</feature>
<organism evidence="6 7">
    <name type="scientific">Lepeophtheirus salmonis</name>
    <name type="common">Salmon louse</name>
    <name type="synonym">Caligus salmonis</name>
    <dbReference type="NCBI Taxonomy" id="72036"/>
    <lineage>
        <taxon>Eukaryota</taxon>
        <taxon>Metazoa</taxon>
        <taxon>Ecdysozoa</taxon>
        <taxon>Arthropoda</taxon>
        <taxon>Crustacea</taxon>
        <taxon>Multicrustacea</taxon>
        <taxon>Hexanauplia</taxon>
        <taxon>Copepoda</taxon>
        <taxon>Siphonostomatoida</taxon>
        <taxon>Caligidae</taxon>
        <taxon>Lepeophtheirus</taxon>
    </lineage>
</organism>
<reference evidence="6" key="1">
    <citation type="submission" date="2021-02" db="EMBL/GenBank/DDBJ databases">
        <authorList>
            <person name="Bekaert M."/>
        </authorList>
    </citation>
    <scope>NUCLEOTIDE SEQUENCE</scope>
    <source>
        <strain evidence="6">IoA-00</strain>
    </source>
</reference>
<evidence type="ECO:0000313" key="6">
    <source>
        <dbReference type="EMBL" id="CAF2943030.1"/>
    </source>
</evidence>
<dbReference type="GO" id="GO:0043161">
    <property type="term" value="P:proteasome-mediated ubiquitin-dependent protein catabolic process"/>
    <property type="evidence" value="ECO:0007669"/>
    <property type="project" value="TreeGrafter"/>
</dbReference>
<dbReference type="PROSITE" id="PS51081">
    <property type="entry name" value="ZF_SIAH"/>
    <property type="match status" value="1"/>
</dbReference>
<dbReference type="InterPro" id="IPR013010">
    <property type="entry name" value="Znf_SIAH"/>
</dbReference>
<dbReference type="GO" id="GO:0008270">
    <property type="term" value="F:zinc ion binding"/>
    <property type="evidence" value="ECO:0007669"/>
    <property type="project" value="UniProtKB-KW"/>
</dbReference>
<evidence type="ECO:0000259" key="5">
    <source>
        <dbReference type="PROSITE" id="PS51081"/>
    </source>
</evidence>
<keyword evidence="2" id="KW-0863">Zinc-finger</keyword>
<dbReference type="InterPro" id="IPR013083">
    <property type="entry name" value="Znf_RING/FYVE/PHD"/>
</dbReference>
<dbReference type="EC" id="2.3.2.27" evidence="6"/>
<evidence type="ECO:0000256" key="2">
    <source>
        <dbReference type="ARBA" id="ARBA00022771"/>
    </source>
</evidence>
<feature type="domain" description="SIAH-type" evidence="5">
    <location>
        <begin position="214"/>
        <end position="272"/>
    </location>
</feature>
<proteinExistence type="predicted"/>
<keyword evidence="3" id="KW-0862">Zinc</keyword>
<feature type="compositionally biased region" description="Polar residues" evidence="4">
    <location>
        <begin position="1"/>
        <end position="10"/>
    </location>
</feature>
<dbReference type="InterPro" id="IPR008974">
    <property type="entry name" value="TRAF-like"/>
</dbReference>
<evidence type="ECO:0000256" key="3">
    <source>
        <dbReference type="ARBA" id="ARBA00022833"/>
    </source>
</evidence>
<evidence type="ECO:0000256" key="1">
    <source>
        <dbReference type="ARBA" id="ARBA00022723"/>
    </source>
</evidence>
<dbReference type="GO" id="GO:0061630">
    <property type="term" value="F:ubiquitin protein ligase activity"/>
    <property type="evidence" value="ECO:0007669"/>
    <property type="project" value="UniProtKB-EC"/>
</dbReference>
<accession>A0A7R8CV90</accession>
<dbReference type="OrthoDB" id="8182903at2759"/>
<keyword evidence="6" id="KW-0808">Transferase</keyword>
<dbReference type="InterPro" id="IPR004162">
    <property type="entry name" value="SINA-like_animal"/>
</dbReference>
<name>A0A7R8CV90_LEPSM</name>
<dbReference type="PANTHER" id="PTHR45877:SF2">
    <property type="entry name" value="E3 UBIQUITIN-PROTEIN LIGASE SINA-RELATED"/>
    <property type="match status" value="1"/>
</dbReference>
<evidence type="ECO:0000313" key="7">
    <source>
        <dbReference type="Proteomes" id="UP000675881"/>
    </source>
</evidence>
<dbReference type="Gene3D" id="3.30.40.10">
    <property type="entry name" value="Zinc/RING finger domain, C3HC4 (zinc finger)"/>
    <property type="match status" value="1"/>
</dbReference>
<gene>
    <name evidence="6" type="ORF">LSAA_10767</name>
</gene>
<dbReference type="AlphaFoldDB" id="A0A7R8CV90"/>
<evidence type="ECO:0000256" key="4">
    <source>
        <dbReference type="SAM" id="MobiDB-lite"/>
    </source>
</evidence>
<dbReference type="Proteomes" id="UP000675881">
    <property type="component" value="Chromosome 5"/>
</dbReference>